<dbReference type="VEuPathDB" id="VectorBase:MDOA016038"/>
<reference evidence="2" key="1">
    <citation type="submission" date="2020-05" db="UniProtKB">
        <authorList>
            <consortium name="EnsemblMetazoa"/>
        </authorList>
    </citation>
    <scope>IDENTIFICATION</scope>
    <source>
        <strain evidence="2">Aabys</strain>
    </source>
</reference>
<evidence type="ECO:0000313" key="4">
    <source>
        <dbReference type="RefSeq" id="XP_011293822.1"/>
    </source>
</evidence>
<dbReference type="GeneID" id="105262026"/>
<sequence length="424" mass="48556">MHRNMSGDLSTTQNDAENDFNQDLCQALIDISIPLHVVNNTTFRSFLEKYTHNDVPNESWLKTFDLRKLYTQKLNQIRDELANGHIWISVDETIDVTGRCIANIIVGKLDIEAVTRPYLLASKELLNVDCFAITKCVSEAIDLLGFKNEQILLFVTNGISYMLEAATQLKSRYPDMLHVTCFSNGFNILAEAIKYAFPKVNDFISCVQALFSKAPHRVAYYRKVLNIELPPEPVVHKSSTWIKTIVFYADNFEEIKKVIQSFDPEDSQSISQAQKLLENDKLFYDFIFIKSNFEKLSLIMEKLESTQMSLKESFKLFYEAENIIRDISGDLGEVLCNKLGLVLERNADLNALMSANNILSYNQVPDGDMGIIKLKNIIKYKFAPMSCFDAERIFPAYNWIISDNKPTSKMSEIEMLLICSCNIW</sequence>
<dbReference type="OrthoDB" id="8032690at2759"/>
<reference evidence="4" key="2">
    <citation type="submission" date="2025-04" db="UniProtKB">
        <authorList>
            <consortium name="RefSeq"/>
        </authorList>
    </citation>
    <scope>IDENTIFICATION</scope>
    <source>
        <strain evidence="4">Aabys</strain>
    </source>
</reference>
<dbReference type="InterPro" id="IPR007021">
    <property type="entry name" value="DUF659"/>
</dbReference>
<dbReference type="AlphaFoldDB" id="A0A1I8NJ72"/>
<name>A0A1I8NJ72_MUSDO</name>
<dbReference type="InterPro" id="IPR012337">
    <property type="entry name" value="RNaseH-like_sf"/>
</dbReference>
<dbReference type="STRING" id="7370.A0A1I8NJ72"/>
<accession>A0A1I8NJ72</accession>
<dbReference type="VEuPathDB" id="VectorBase:MDOMA2_017241"/>
<keyword evidence="3" id="KW-1185">Reference proteome</keyword>
<feature type="domain" description="DUF659" evidence="1">
    <location>
        <begin position="71"/>
        <end position="209"/>
    </location>
</feature>
<evidence type="ECO:0000313" key="3">
    <source>
        <dbReference type="Proteomes" id="UP001652621"/>
    </source>
</evidence>
<dbReference type="RefSeq" id="XP_011293822.1">
    <property type="nucleotide sequence ID" value="XM_011295520.2"/>
</dbReference>
<proteinExistence type="predicted"/>
<evidence type="ECO:0000313" key="2">
    <source>
        <dbReference type="EnsemblMetazoa" id="MDOA016038-PA"/>
    </source>
</evidence>
<organism evidence="2">
    <name type="scientific">Musca domestica</name>
    <name type="common">House fly</name>
    <dbReference type="NCBI Taxonomy" id="7370"/>
    <lineage>
        <taxon>Eukaryota</taxon>
        <taxon>Metazoa</taxon>
        <taxon>Ecdysozoa</taxon>
        <taxon>Arthropoda</taxon>
        <taxon>Hexapoda</taxon>
        <taxon>Insecta</taxon>
        <taxon>Pterygota</taxon>
        <taxon>Neoptera</taxon>
        <taxon>Endopterygota</taxon>
        <taxon>Diptera</taxon>
        <taxon>Brachycera</taxon>
        <taxon>Muscomorpha</taxon>
        <taxon>Muscoidea</taxon>
        <taxon>Muscidae</taxon>
        <taxon>Musca</taxon>
    </lineage>
</organism>
<evidence type="ECO:0000259" key="1">
    <source>
        <dbReference type="Pfam" id="PF04937"/>
    </source>
</evidence>
<dbReference type="Pfam" id="PF04937">
    <property type="entry name" value="DUF659"/>
    <property type="match status" value="1"/>
</dbReference>
<dbReference type="Proteomes" id="UP001652621">
    <property type="component" value="Unplaced"/>
</dbReference>
<dbReference type="KEGG" id="mde:105262026"/>
<dbReference type="EnsemblMetazoa" id="MDOA016038-RA">
    <property type="protein sequence ID" value="MDOA016038-PA"/>
    <property type="gene ID" value="MDOA016038"/>
</dbReference>
<gene>
    <name evidence="2" type="primary">105262026</name>
    <name evidence="4" type="synonym">LOC105262026</name>
</gene>
<dbReference type="SUPFAM" id="SSF53098">
    <property type="entry name" value="Ribonuclease H-like"/>
    <property type="match status" value="1"/>
</dbReference>
<protein>
    <submittedName>
        <fullName evidence="4">Uncharacterized protein LOC105262026</fullName>
    </submittedName>
</protein>